<dbReference type="AlphaFoldDB" id="A0A7H0LLM2"/>
<protein>
    <submittedName>
        <fullName evidence="2">Uncharacterized protein</fullName>
    </submittedName>
</protein>
<dbReference type="RefSeq" id="WP_187762867.1">
    <property type="nucleotide sequence ID" value="NZ_CP061038.1"/>
</dbReference>
<dbReference type="KEGG" id="spap:H3Z74_05045"/>
<evidence type="ECO:0000256" key="1">
    <source>
        <dbReference type="SAM" id="SignalP"/>
    </source>
</evidence>
<evidence type="ECO:0000313" key="3">
    <source>
        <dbReference type="Proteomes" id="UP000516148"/>
    </source>
</evidence>
<gene>
    <name evidence="2" type="ORF">H3Z74_05045</name>
</gene>
<accession>A0A7H0LLM2</accession>
<dbReference type="EMBL" id="CP061038">
    <property type="protein sequence ID" value="QNQ10575.1"/>
    <property type="molecule type" value="Genomic_DNA"/>
</dbReference>
<dbReference type="Proteomes" id="UP000516148">
    <property type="component" value="Chromosome"/>
</dbReference>
<organism evidence="2 3">
    <name type="scientific">Sphingomonas alpina</name>
    <dbReference type="NCBI Taxonomy" id="653931"/>
    <lineage>
        <taxon>Bacteria</taxon>
        <taxon>Pseudomonadati</taxon>
        <taxon>Pseudomonadota</taxon>
        <taxon>Alphaproteobacteria</taxon>
        <taxon>Sphingomonadales</taxon>
        <taxon>Sphingomonadaceae</taxon>
        <taxon>Sphingomonas</taxon>
    </lineage>
</organism>
<reference evidence="2 3" key="1">
    <citation type="submission" date="2020-09" db="EMBL/GenBank/DDBJ databases">
        <title>Sphingomonas sp., a new species isolated from pork steak.</title>
        <authorList>
            <person name="Heidler von Heilborn D."/>
        </authorList>
    </citation>
    <scope>NUCLEOTIDE SEQUENCE [LARGE SCALE GENOMIC DNA]</scope>
    <source>
        <strain evidence="3">S8-3T</strain>
    </source>
</reference>
<feature type="chain" id="PRO_5028898595" evidence="1">
    <location>
        <begin position="23"/>
        <end position="225"/>
    </location>
</feature>
<name>A0A7H0LLM2_9SPHN</name>
<keyword evidence="3" id="KW-1185">Reference proteome</keyword>
<feature type="signal peptide" evidence="1">
    <location>
        <begin position="1"/>
        <end position="22"/>
    </location>
</feature>
<keyword evidence="1" id="KW-0732">Signal</keyword>
<evidence type="ECO:0000313" key="2">
    <source>
        <dbReference type="EMBL" id="QNQ10575.1"/>
    </source>
</evidence>
<sequence>MKALAIVLPLVLLPFACSFAQAQDRTAPLPAGIAPSKEAMVQGLYAEAGFGRIDVRDDLEALETECKTRGVDARVEGRDLLWKGKHAIYRSHANVAVFEDTPTIKVDRQACSAKITLSRSVTAKSGPWSEIRTSEWINQHPPCSRFSRCWTRIIASVNTQCTDLGDGLVGSTICYSLQEDLSKDLIVARSSYTDDGSGPDTQWALDLVLTDVLIDPVVFAKAPTR</sequence>
<proteinExistence type="predicted"/>